<organism evidence="2 3">
    <name type="scientific">Streptomonospora salina</name>
    <dbReference type="NCBI Taxonomy" id="104205"/>
    <lineage>
        <taxon>Bacteria</taxon>
        <taxon>Bacillati</taxon>
        <taxon>Actinomycetota</taxon>
        <taxon>Actinomycetes</taxon>
        <taxon>Streptosporangiales</taxon>
        <taxon>Nocardiopsidaceae</taxon>
        <taxon>Streptomonospora</taxon>
    </lineage>
</organism>
<sequence>MEPNHLLRQAREACASPSAPGEAMSRAELAETVTAYLWRTTGKRYQMDAHTIARYERGKVLWPTSPYRAGLRAVLGVDNDAALGFRPTRRGTGRVPGRRKVPTDPVDTPKSEADHSGDAPTHSILEDVDRRGFLKTAGTGLAASPLFTLSASLTDLSRPVQIHSSDLDQIREAAHVFTGWDHNYGGTATRGAVIGQLHWAARLLEAPCPPSLREQAFAAVAQLFMVGGFMAFDAYAHDDARRAFAFATECAEEAGDWHLRAKICSHRARQSIWCGRPDEGLTYAELGLVRTERLSALEQAMLHTARARAYAKMGRCPAALTAVGNADDAFVSEAPTPAPAWMSYYDAAQHAGDTGHALWDLAVAGAHPARPAVDRLSAAVDGHGDVYARSRAISGVKLASLLLHVREVEHGVSAADRALDDVGRVRSRRAEDDLRELHDTAGHVAPVRDVGELRERITTLVATS</sequence>
<protein>
    <recommendedName>
        <fullName evidence="4">XRE family transcriptional regulator</fullName>
    </recommendedName>
</protein>
<accession>A0A841E7B2</accession>
<gene>
    <name evidence="2" type="ORF">HNR25_002493</name>
</gene>
<evidence type="ECO:0008006" key="4">
    <source>
        <dbReference type="Google" id="ProtNLM"/>
    </source>
</evidence>
<evidence type="ECO:0000256" key="1">
    <source>
        <dbReference type="SAM" id="MobiDB-lite"/>
    </source>
</evidence>
<evidence type="ECO:0000313" key="2">
    <source>
        <dbReference type="EMBL" id="MBB5998742.1"/>
    </source>
</evidence>
<feature type="compositionally biased region" description="Basic and acidic residues" evidence="1">
    <location>
        <begin position="107"/>
        <end position="117"/>
    </location>
</feature>
<proteinExistence type="predicted"/>
<evidence type="ECO:0000313" key="3">
    <source>
        <dbReference type="Proteomes" id="UP000578077"/>
    </source>
</evidence>
<reference evidence="2 3" key="1">
    <citation type="submission" date="2020-08" db="EMBL/GenBank/DDBJ databases">
        <title>Sequencing the genomes of 1000 actinobacteria strains.</title>
        <authorList>
            <person name="Klenk H.-P."/>
        </authorList>
    </citation>
    <scope>NUCLEOTIDE SEQUENCE [LARGE SCALE GENOMIC DNA]</scope>
    <source>
        <strain evidence="2 3">DSM 44593</strain>
    </source>
</reference>
<dbReference type="RefSeq" id="WP_184635202.1">
    <property type="nucleotide sequence ID" value="NZ_BAABKT010000013.1"/>
</dbReference>
<dbReference type="EMBL" id="JACHLY010000001">
    <property type="protein sequence ID" value="MBB5998742.1"/>
    <property type="molecule type" value="Genomic_DNA"/>
</dbReference>
<feature type="compositionally biased region" description="Basic residues" evidence="1">
    <location>
        <begin position="87"/>
        <end position="100"/>
    </location>
</feature>
<dbReference type="AlphaFoldDB" id="A0A841E7B2"/>
<comment type="caution">
    <text evidence="2">The sequence shown here is derived from an EMBL/GenBank/DDBJ whole genome shotgun (WGS) entry which is preliminary data.</text>
</comment>
<dbReference type="InterPro" id="IPR011990">
    <property type="entry name" value="TPR-like_helical_dom_sf"/>
</dbReference>
<dbReference type="Proteomes" id="UP000578077">
    <property type="component" value="Unassembled WGS sequence"/>
</dbReference>
<dbReference type="SUPFAM" id="SSF48452">
    <property type="entry name" value="TPR-like"/>
    <property type="match status" value="1"/>
</dbReference>
<feature type="region of interest" description="Disordered" evidence="1">
    <location>
        <begin position="85"/>
        <end position="122"/>
    </location>
</feature>
<keyword evidence="3" id="KW-1185">Reference proteome</keyword>
<feature type="region of interest" description="Disordered" evidence="1">
    <location>
        <begin position="1"/>
        <end position="20"/>
    </location>
</feature>
<name>A0A841E7B2_9ACTN</name>